<protein>
    <recommendedName>
        <fullName evidence="1">ISXO2-like transposase domain-containing protein</fullName>
    </recommendedName>
</protein>
<reference evidence="2" key="1">
    <citation type="submission" date="2019-08" db="EMBL/GenBank/DDBJ databases">
        <authorList>
            <person name="Kucharzyk K."/>
            <person name="Murdoch R.W."/>
            <person name="Higgins S."/>
            <person name="Loffler F."/>
        </authorList>
    </citation>
    <scope>NUCLEOTIDE SEQUENCE</scope>
</reference>
<dbReference type="SMART" id="SM01126">
    <property type="entry name" value="DDE_Tnp_IS1595"/>
    <property type="match status" value="1"/>
</dbReference>
<organism evidence="2">
    <name type="scientific">bioreactor metagenome</name>
    <dbReference type="NCBI Taxonomy" id="1076179"/>
    <lineage>
        <taxon>unclassified sequences</taxon>
        <taxon>metagenomes</taxon>
        <taxon>ecological metagenomes</taxon>
    </lineage>
</organism>
<gene>
    <name evidence="2" type="ORF">SDC9_153416</name>
</gene>
<dbReference type="NCBIfam" id="NF033547">
    <property type="entry name" value="transpos_IS1595"/>
    <property type="match status" value="1"/>
</dbReference>
<proteinExistence type="predicted"/>
<accession>A0A645EXG7</accession>
<dbReference type="Pfam" id="PF12762">
    <property type="entry name" value="DDE_Tnp_IS1595"/>
    <property type="match status" value="1"/>
</dbReference>
<name>A0A645EXG7_9ZZZZ</name>
<evidence type="ECO:0000313" key="2">
    <source>
        <dbReference type="EMBL" id="MPN06160.1"/>
    </source>
</evidence>
<sequence length="199" mass="22724">MSERNRNYMLSGIVEVDDTYYGSTKKGSKRGIGTDKIKIAVAVSKDENGKPKYVQMNVLKNLKGVTVGQFAREHIKEGSIVESDAYQSYRKPLANRYFHKFDVFNADKDMLKWLHTIVGNAKLFIDGTFHGLGGKYIQSYLDEFTYRFNRWRIYFGFFENLLSASISSKPLTLAVLKGISILMKYDSRSPHGEHGLKVD</sequence>
<evidence type="ECO:0000259" key="1">
    <source>
        <dbReference type="SMART" id="SM01126"/>
    </source>
</evidence>
<feature type="domain" description="ISXO2-like transposase" evidence="1">
    <location>
        <begin position="9"/>
        <end position="149"/>
    </location>
</feature>
<dbReference type="EMBL" id="VSSQ01052049">
    <property type="protein sequence ID" value="MPN06160.1"/>
    <property type="molecule type" value="Genomic_DNA"/>
</dbReference>
<dbReference type="InterPro" id="IPR024445">
    <property type="entry name" value="Tnp_ISXO2-like"/>
</dbReference>
<comment type="caution">
    <text evidence="2">The sequence shown here is derived from an EMBL/GenBank/DDBJ whole genome shotgun (WGS) entry which is preliminary data.</text>
</comment>
<dbReference type="AlphaFoldDB" id="A0A645EXG7"/>